<feature type="signal peptide" evidence="1">
    <location>
        <begin position="1"/>
        <end position="22"/>
    </location>
</feature>
<feature type="chain" id="PRO_5045848816" evidence="1">
    <location>
        <begin position="23"/>
        <end position="191"/>
    </location>
</feature>
<dbReference type="EMBL" id="JBHRYE010000003">
    <property type="protein sequence ID" value="MFC3670136.1"/>
    <property type="molecule type" value="Genomic_DNA"/>
</dbReference>
<name>A0ABV7UY77_9SPHN</name>
<proteinExistence type="predicted"/>
<dbReference type="InterPro" id="IPR053167">
    <property type="entry name" value="Spore_coat_component"/>
</dbReference>
<dbReference type="PANTHER" id="PTHR37089">
    <property type="entry name" value="PROTEIN U-RELATED"/>
    <property type="match status" value="1"/>
</dbReference>
<gene>
    <name evidence="3" type="ORF">ACFOOT_01740</name>
</gene>
<accession>A0ABV7UY77</accession>
<dbReference type="SMART" id="SM00972">
    <property type="entry name" value="SCPU"/>
    <property type="match status" value="1"/>
</dbReference>
<evidence type="ECO:0000313" key="4">
    <source>
        <dbReference type="Proteomes" id="UP001595683"/>
    </source>
</evidence>
<comment type="caution">
    <text evidence="3">The sequence shown here is derived from an EMBL/GenBank/DDBJ whole genome shotgun (WGS) entry which is preliminary data.</text>
</comment>
<evidence type="ECO:0000313" key="3">
    <source>
        <dbReference type="EMBL" id="MFC3670136.1"/>
    </source>
</evidence>
<keyword evidence="4" id="KW-1185">Reference proteome</keyword>
<dbReference type="Pfam" id="PF05229">
    <property type="entry name" value="SCPU"/>
    <property type="match status" value="1"/>
</dbReference>
<feature type="domain" description="Spore coat protein U/FanG" evidence="2">
    <location>
        <begin position="34"/>
        <end position="188"/>
    </location>
</feature>
<dbReference type="InterPro" id="IPR007893">
    <property type="entry name" value="Spore_coat_U/FanG"/>
</dbReference>
<dbReference type="PANTHER" id="PTHR37089:SF4">
    <property type="entry name" value="EXPORTED PROTEIN"/>
    <property type="match status" value="1"/>
</dbReference>
<dbReference type="RefSeq" id="WP_191324991.1">
    <property type="nucleotide sequence ID" value="NZ_BMZP01000013.1"/>
</dbReference>
<keyword evidence="1" id="KW-0732">Signal</keyword>
<evidence type="ECO:0000256" key="1">
    <source>
        <dbReference type="SAM" id="SignalP"/>
    </source>
</evidence>
<dbReference type="Proteomes" id="UP001595683">
    <property type="component" value="Unassembled WGS sequence"/>
</dbReference>
<protein>
    <submittedName>
        <fullName evidence="3">Spore coat U domain-containing protein</fullName>
    </submittedName>
</protein>
<evidence type="ECO:0000259" key="2">
    <source>
        <dbReference type="Pfam" id="PF05229"/>
    </source>
</evidence>
<reference evidence="4" key="1">
    <citation type="journal article" date="2019" name="Int. J. Syst. Evol. Microbiol.">
        <title>The Global Catalogue of Microorganisms (GCM) 10K type strain sequencing project: providing services to taxonomists for standard genome sequencing and annotation.</title>
        <authorList>
            <consortium name="The Broad Institute Genomics Platform"/>
            <consortium name="The Broad Institute Genome Sequencing Center for Infectious Disease"/>
            <person name="Wu L."/>
            <person name="Ma J."/>
        </authorList>
    </citation>
    <scope>NUCLEOTIDE SEQUENCE [LARGE SCALE GENOMIC DNA]</scope>
    <source>
        <strain evidence="4">KCTC 42224</strain>
    </source>
</reference>
<sequence length="191" mass="18754">MKKLVLGVVGAAMMATAMPAMAAPPSPANGTSSGTLDVKLTIAPGCYLVSSGAGTTGGAIANAMMDFGTVSSGSTGSVDGQALSASGSGSLVQVSCSSSYVGANAPSLDIGAGQNASGTQRRLLGPAGTTVNYNIYQDAGRNVAWLPGSPVDLVIPTANTPTQVGIYGRVPSVASLADGTYTDTVTLTLTY</sequence>
<organism evidence="3 4">
    <name type="scientific">Novosphingobium pokkalii</name>
    <dbReference type="NCBI Taxonomy" id="1770194"/>
    <lineage>
        <taxon>Bacteria</taxon>
        <taxon>Pseudomonadati</taxon>
        <taxon>Pseudomonadota</taxon>
        <taxon>Alphaproteobacteria</taxon>
        <taxon>Sphingomonadales</taxon>
        <taxon>Sphingomonadaceae</taxon>
        <taxon>Novosphingobium</taxon>
    </lineage>
</organism>